<keyword evidence="4 7" id="KW-0812">Transmembrane</keyword>
<keyword evidence="3" id="KW-1003">Cell membrane</keyword>
<dbReference type="Pfam" id="PF05977">
    <property type="entry name" value="MFS_3"/>
    <property type="match status" value="1"/>
</dbReference>
<dbReference type="RefSeq" id="WP_189210500.1">
    <property type="nucleotide sequence ID" value="NZ_BMRB01000002.1"/>
</dbReference>
<sequence length="420" mass="44804">MSGDTAERATPLGSRFHLLWAAYIISNTGTWIYRLTLPLLVLDLTGSALQTAALYALEYGPFLLLSLPGGVLADRFDRKRLLVLGDLVAGMFAMTLAVMVSLGAAHLALIYVVALLLSSVEPIYHPAFQGWLPDLVDRSNLDRANALLQSSDNVVSLAGPVLAGGLVAFVGFEMAIYIDAFSFIASALIILLIRVTSRRTTPAEPPKPVRMVSGIREALRYITRENRPLLAGSLLFTGTNFAIWLIQANLVYYLTSYLHLSSTVVGVVFAAQGAGALLGSLIAPVVIRRLGNGRTIALSTVAAGLTTALLAVFRDPVGVSVVSALVFTLGSMNVVAWFTLRQRIVRRDMLGRVVAATRMIAFSSIPLASVIAGGLESALRNMVLIILIGAALRALVGVLGLRSSLVRAEARPLSDEPATR</sequence>
<keyword evidence="6 7" id="KW-0472">Membrane</keyword>
<evidence type="ECO:0000313" key="10">
    <source>
        <dbReference type="Proteomes" id="UP000660680"/>
    </source>
</evidence>
<gene>
    <name evidence="9" type="ORF">GCM10010171_24060</name>
</gene>
<evidence type="ECO:0000256" key="3">
    <source>
        <dbReference type="ARBA" id="ARBA00022475"/>
    </source>
</evidence>
<dbReference type="AlphaFoldDB" id="A0A918GCH1"/>
<dbReference type="PANTHER" id="PTHR23513">
    <property type="entry name" value="INTEGRAL MEMBRANE EFFLUX PROTEIN-RELATED"/>
    <property type="match status" value="1"/>
</dbReference>
<comment type="caution">
    <text evidence="9">The sequence shown here is derived from an EMBL/GenBank/DDBJ whole genome shotgun (WGS) entry which is preliminary data.</text>
</comment>
<evidence type="ECO:0000256" key="6">
    <source>
        <dbReference type="ARBA" id="ARBA00023136"/>
    </source>
</evidence>
<dbReference type="GO" id="GO:0022857">
    <property type="term" value="F:transmembrane transporter activity"/>
    <property type="evidence" value="ECO:0007669"/>
    <property type="project" value="InterPro"/>
</dbReference>
<dbReference type="Gene3D" id="1.20.1250.20">
    <property type="entry name" value="MFS general substrate transporter like domains"/>
    <property type="match status" value="1"/>
</dbReference>
<organism evidence="9 10">
    <name type="scientific">Actinokineospora fastidiosa</name>
    <dbReference type="NCBI Taxonomy" id="1816"/>
    <lineage>
        <taxon>Bacteria</taxon>
        <taxon>Bacillati</taxon>
        <taxon>Actinomycetota</taxon>
        <taxon>Actinomycetes</taxon>
        <taxon>Pseudonocardiales</taxon>
        <taxon>Pseudonocardiaceae</taxon>
        <taxon>Actinokineospora</taxon>
    </lineage>
</organism>
<feature type="transmembrane region" description="Helical" evidence="7">
    <location>
        <begin position="84"/>
        <end position="117"/>
    </location>
</feature>
<evidence type="ECO:0000256" key="1">
    <source>
        <dbReference type="ARBA" id="ARBA00004651"/>
    </source>
</evidence>
<dbReference type="InterPro" id="IPR036259">
    <property type="entry name" value="MFS_trans_sf"/>
</dbReference>
<feature type="transmembrane region" description="Helical" evidence="7">
    <location>
        <begin position="260"/>
        <end position="283"/>
    </location>
</feature>
<evidence type="ECO:0000313" key="9">
    <source>
        <dbReference type="EMBL" id="GGS29883.1"/>
    </source>
</evidence>
<feature type="transmembrane region" description="Helical" evidence="7">
    <location>
        <begin position="229"/>
        <end position="254"/>
    </location>
</feature>
<comment type="subcellular location">
    <subcellularLocation>
        <location evidence="1">Cell membrane</location>
        <topology evidence="1">Multi-pass membrane protein</topology>
    </subcellularLocation>
</comment>
<dbReference type="PROSITE" id="PS50850">
    <property type="entry name" value="MFS"/>
    <property type="match status" value="1"/>
</dbReference>
<feature type="transmembrane region" description="Helical" evidence="7">
    <location>
        <begin position="12"/>
        <end position="33"/>
    </location>
</feature>
<keyword evidence="10" id="KW-1185">Reference proteome</keyword>
<feature type="transmembrane region" description="Helical" evidence="7">
    <location>
        <begin position="53"/>
        <end position="72"/>
    </location>
</feature>
<feature type="domain" description="Major facilitator superfamily (MFS) profile" evidence="8">
    <location>
        <begin position="15"/>
        <end position="420"/>
    </location>
</feature>
<reference evidence="9" key="1">
    <citation type="journal article" date="2014" name="Int. J. Syst. Evol. Microbiol.">
        <title>Complete genome sequence of Corynebacterium casei LMG S-19264T (=DSM 44701T), isolated from a smear-ripened cheese.</title>
        <authorList>
            <consortium name="US DOE Joint Genome Institute (JGI-PGF)"/>
            <person name="Walter F."/>
            <person name="Albersmeier A."/>
            <person name="Kalinowski J."/>
            <person name="Ruckert C."/>
        </authorList>
    </citation>
    <scope>NUCLEOTIDE SEQUENCE</scope>
    <source>
        <strain evidence="9">JCM 3276</strain>
    </source>
</reference>
<keyword evidence="5 7" id="KW-1133">Transmembrane helix</keyword>
<name>A0A918GCH1_9PSEU</name>
<feature type="transmembrane region" description="Helical" evidence="7">
    <location>
        <begin position="352"/>
        <end position="375"/>
    </location>
</feature>
<keyword evidence="2" id="KW-0813">Transport</keyword>
<evidence type="ECO:0000256" key="2">
    <source>
        <dbReference type="ARBA" id="ARBA00022448"/>
    </source>
</evidence>
<dbReference type="GO" id="GO:0005886">
    <property type="term" value="C:plasma membrane"/>
    <property type="evidence" value="ECO:0007669"/>
    <property type="project" value="UniProtKB-SubCell"/>
</dbReference>
<dbReference type="SUPFAM" id="SSF103473">
    <property type="entry name" value="MFS general substrate transporter"/>
    <property type="match status" value="1"/>
</dbReference>
<dbReference type="PANTHER" id="PTHR23513:SF6">
    <property type="entry name" value="MAJOR FACILITATOR SUPERFAMILY ASSOCIATED DOMAIN-CONTAINING PROTEIN"/>
    <property type="match status" value="1"/>
</dbReference>
<reference evidence="9" key="2">
    <citation type="submission" date="2020-09" db="EMBL/GenBank/DDBJ databases">
        <authorList>
            <person name="Sun Q."/>
            <person name="Ohkuma M."/>
        </authorList>
    </citation>
    <scope>NUCLEOTIDE SEQUENCE</scope>
    <source>
        <strain evidence="9">JCM 3276</strain>
    </source>
</reference>
<accession>A0A918GCH1</accession>
<evidence type="ECO:0000256" key="4">
    <source>
        <dbReference type="ARBA" id="ARBA00022692"/>
    </source>
</evidence>
<feature type="transmembrane region" description="Helical" evidence="7">
    <location>
        <begin position="381"/>
        <end position="401"/>
    </location>
</feature>
<dbReference type="Proteomes" id="UP000660680">
    <property type="component" value="Unassembled WGS sequence"/>
</dbReference>
<feature type="transmembrane region" description="Helical" evidence="7">
    <location>
        <begin position="295"/>
        <end position="313"/>
    </location>
</feature>
<evidence type="ECO:0000259" key="8">
    <source>
        <dbReference type="PROSITE" id="PS50850"/>
    </source>
</evidence>
<dbReference type="CDD" id="cd06173">
    <property type="entry name" value="MFS_MefA_like"/>
    <property type="match status" value="1"/>
</dbReference>
<dbReference type="InterPro" id="IPR010290">
    <property type="entry name" value="TM_effector"/>
</dbReference>
<feature type="transmembrane region" description="Helical" evidence="7">
    <location>
        <begin position="174"/>
        <end position="193"/>
    </location>
</feature>
<dbReference type="EMBL" id="BMRB01000002">
    <property type="protein sequence ID" value="GGS29883.1"/>
    <property type="molecule type" value="Genomic_DNA"/>
</dbReference>
<evidence type="ECO:0000256" key="5">
    <source>
        <dbReference type="ARBA" id="ARBA00022989"/>
    </source>
</evidence>
<dbReference type="InterPro" id="IPR020846">
    <property type="entry name" value="MFS_dom"/>
</dbReference>
<evidence type="ECO:0000256" key="7">
    <source>
        <dbReference type="SAM" id="Phobius"/>
    </source>
</evidence>
<proteinExistence type="predicted"/>
<feature type="transmembrane region" description="Helical" evidence="7">
    <location>
        <begin position="319"/>
        <end position="340"/>
    </location>
</feature>
<protein>
    <submittedName>
        <fullName evidence="9">MFS transporter</fullName>
    </submittedName>
</protein>